<feature type="domain" description="Leucine rich repeat variant" evidence="2">
    <location>
        <begin position="10"/>
        <end position="64"/>
    </location>
</feature>
<proteinExistence type="predicted"/>
<name>A0A1C4H5A8_9BIFI</name>
<dbReference type="Proteomes" id="UP000242610">
    <property type="component" value="Unassembled WGS sequence"/>
</dbReference>
<dbReference type="RefSeq" id="WP_091847752.1">
    <property type="nucleotide sequence ID" value="NZ_FMBL01000002.1"/>
</dbReference>
<protein>
    <recommendedName>
        <fullName evidence="2">Leucine rich repeat variant domain-containing protein</fullName>
    </recommendedName>
</protein>
<dbReference type="AlphaFoldDB" id="A0A1C4H5A8"/>
<feature type="region of interest" description="Disordered" evidence="1">
    <location>
        <begin position="66"/>
        <end position="108"/>
    </location>
</feature>
<dbReference type="Pfam" id="PF25591">
    <property type="entry name" value="LRV_2"/>
    <property type="match status" value="2"/>
</dbReference>
<evidence type="ECO:0000313" key="3">
    <source>
        <dbReference type="EMBL" id="SCC79912.1"/>
    </source>
</evidence>
<evidence type="ECO:0000256" key="1">
    <source>
        <dbReference type="SAM" id="MobiDB-lite"/>
    </source>
</evidence>
<evidence type="ECO:0000313" key="4">
    <source>
        <dbReference type="Proteomes" id="UP000242610"/>
    </source>
</evidence>
<sequence length="198" mass="21549">MVDYDTAVSIVQDSDADPIMLAKVAYENPDFGANVVANSRAYPGLKRWIAEFGDDRARETLKAMGFEVPDRGVSPRAATEQQTPVKSNQASHGSNQQAQQPQSQSSVVHIADQRANGNQYAPVNSSAAQTPFATNTYGYTAEQALDPNTDQMTIARIAQYAPELRPCLARNPNTYPELLSWLAQLHDPAVDAALATRQ</sequence>
<dbReference type="STRING" id="1505727.GA0061077_0883"/>
<dbReference type="InterPro" id="IPR057893">
    <property type="entry name" value="LRV_2"/>
</dbReference>
<gene>
    <name evidence="3" type="ORF">GA0061077_0883</name>
</gene>
<reference evidence="4" key="1">
    <citation type="submission" date="2016-08" db="EMBL/GenBank/DDBJ databases">
        <authorList>
            <person name="Varghese N."/>
            <person name="Submissions Spin"/>
        </authorList>
    </citation>
    <scope>NUCLEOTIDE SEQUENCE [LARGE SCALE GENOMIC DNA]</scope>
    <source>
        <strain evidence="4">R-52791</strain>
    </source>
</reference>
<accession>A0A1C4H5A8</accession>
<feature type="compositionally biased region" description="Polar residues" evidence="1">
    <location>
        <begin position="79"/>
        <end position="90"/>
    </location>
</feature>
<evidence type="ECO:0000259" key="2">
    <source>
        <dbReference type="Pfam" id="PF25591"/>
    </source>
</evidence>
<feature type="domain" description="Leucine rich repeat variant" evidence="2">
    <location>
        <begin position="139"/>
        <end position="198"/>
    </location>
</feature>
<keyword evidence="4" id="KW-1185">Reference proteome</keyword>
<feature type="compositionally biased region" description="Low complexity" evidence="1">
    <location>
        <begin position="91"/>
        <end position="106"/>
    </location>
</feature>
<dbReference type="OrthoDB" id="5179995at2"/>
<dbReference type="EMBL" id="FMBL01000002">
    <property type="protein sequence ID" value="SCC79912.1"/>
    <property type="molecule type" value="Genomic_DNA"/>
</dbReference>
<organism evidence="3 4">
    <name type="scientific">Bifidobacterium commune</name>
    <dbReference type="NCBI Taxonomy" id="1505727"/>
    <lineage>
        <taxon>Bacteria</taxon>
        <taxon>Bacillati</taxon>
        <taxon>Actinomycetota</taxon>
        <taxon>Actinomycetes</taxon>
        <taxon>Bifidobacteriales</taxon>
        <taxon>Bifidobacteriaceae</taxon>
        <taxon>Bifidobacterium</taxon>
    </lineage>
</organism>